<dbReference type="Proteomes" id="UP000199690">
    <property type="component" value="Unassembled WGS sequence"/>
</dbReference>
<accession>A0A1H6CUD7</accession>
<protein>
    <recommendedName>
        <fullName evidence="1">DUF5710 domain-containing protein</fullName>
    </recommendedName>
</protein>
<evidence type="ECO:0000313" key="2">
    <source>
        <dbReference type="EMBL" id="SEG76691.1"/>
    </source>
</evidence>
<proteinExistence type="predicted"/>
<name>A0A1H6CUD7_9PSEU</name>
<keyword evidence="4" id="KW-1185">Reference proteome</keyword>
<dbReference type="AlphaFoldDB" id="A0A1H6CUD7"/>
<dbReference type="Pfam" id="PF18974">
    <property type="entry name" value="DUF5710"/>
    <property type="match status" value="1"/>
</dbReference>
<organism evidence="2 5">
    <name type="scientific">Saccharopolyspora kobensis</name>
    <dbReference type="NCBI Taxonomy" id="146035"/>
    <lineage>
        <taxon>Bacteria</taxon>
        <taxon>Bacillati</taxon>
        <taxon>Actinomycetota</taxon>
        <taxon>Actinomycetes</taxon>
        <taxon>Pseudonocardiales</taxon>
        <taxon>Pseudonocardiaceae</taxon>
        <taxon>Saccharopolyspora</taxon>
    </lineage>
</organism>
<dbReference type="EMBL" id="FNVB01000005">
    <property type="protein sequence ID" value="SEG76691.1"/>
    <property type="molecule type" value="Genomic_DNA"/>
</dbReference>
<gene>
    <name evidence="2" type="ORF">SAMN02982929_03562</name>
    <name evidence="3" type="ORF">SAMN05216506_102156</name>
</gene>
<reference evidence="4 5" key="1">
    <citation type="submission" date="2016-10" db="EMBL/GenBank/DDBJ databases">
        <authorList>
            <person name="Varghese N."/>
            <person name="Submissions S."/>
        </authorList>
    </citation>
    <scope>NUCLEOTIDE SEQUENCE [LARGE SCALE GENOMIC DNA]</scope>
    <source>
        <strain evidence="5">ATCC 20501</strain>
        <strain evidence="3 4">CGMCC 4.3529</strain>
    </source>
</reference>
<evidence type="ECO:0000313" key="4">
    <source>
        <dbReference type="Proteomes" id="UP000199690"/>
    </source>
</evidence>
<feature type="domain" description="DUF5710" evidence="1">
    <location>
        <begin position="4"/>
        <end position="44"/>
    </location>
</feature>
<dbReference type="EMBL" id="FOME01000002">
    <property type="protein sequence ID" value="SFD00041.1"/>
    <property type="molecule type" value="Genomic_DNA"/>
</dbReference>
<evidence type="ECO:0000313" key="5">
    <source>
        <dbReference type="Proteomes" id="UP000236729"/>
    </source>
</evidence>
<sequence>MPQRIWLDVPFAEKDEAKARGARWDPTVKRWYAPRPGIAELERWAALPDVPDPLPGEDRAFGSGLFVDLVPSSCWFTNVRSCVAERDWERLRRMITGRAGQRCEICLRGEDRGTRRWLEAHERWAYDDSTRTQVLRRLICVCTDCHTTTHFGLAQVRGLDDRALAHLREVTGMSELEADEHVAAAFDLWRRRSATEWELDLSILTDAGITITPPPTAAERAAVAEHRGHEPRR</sequence>
<reference evidence="2" key="2">
    <citation type="submission" date="2016-10" db="EMBL/GenBank/DDBJ databases">
        <authorList>
            <person name="de Groot N.N."/>
        </authorList>
    </citation>
    <scope>NUCLEOTIDE SEQUENCE [LARGE SCALE GENOMIC DNA]</scope>
    <source>
        <strain evidence="2">ATCC 20501</strain>
    </source>
</reference>
<dbReference type="InterPro" id="IPR043764">
    <property type="entry name" value="DUF5710"/>
</dbReference>
<accession>A0A1I1NQU8</accession>
<evidence type="ECO:0000313" key="3">
    <source>
        <dbReference type="EMBL" id="SFD00041.1"/>
    </source>
</evidence>
<dbReference type="Proteomes" id="UP000236729">
    <property type="component" value="Unassembled WGS sequence"/>
</dbReference>
<evidence type="ECO:0000259" key="1">
    <source>
        <dbReference type="Pfam" id="PF18974"/>
    </source>
</evidence>